<reference evidence="2 3" key="1">
    <citation type="submission" date="2018-08" db="EMBL/GenBank/DDBJ databases">
        <title>Chitinophagaceae sp. K23C18032701, a novel bacterium isolated from forest soil.</title>
        <authorList>
            <person name="Wang C."/>
        </authorList>
    </citation>
    <scope>NUCLEOTIDE SEQUENCE [LARGE SCALE GENOMIC DNA]</scope>
    <source>
        <strain evidence="2 3">K23C18032701</strain>
    </source>
</reference>
<dbReference type="Gene3D" id="3.40.50.720">
    <property type="entry name" value="NAD(P)-binding Rossmann-like Domain"/>
    <property type="match status" value="1"/>
</dbReference>
<gene>
    <name evidence="2" type="ORF">DXN05_17370</name>
</gene>
<dbReference type="Proteomes" id="UP000261284">
    <property type="component" value="Unassembled WGS sequence"/>
</dbReference>
<organism evidence="2 3">
    <name type="scientific">Deminuibacter soli</name>
    <dbReference type="NCBI Taxonomy" id="2291815"/>
    <lineage>
        <taxon>Bacteria</taxon>
        <taxon>Pseudomonadati</taxon>
        <taxon>Bacteroidota</taxon>
        <taxon>Chitinophagia</taxon>
        <taxon>Chitinophagales</taxon>
        <taxon>Chitinophagaceae</taxon>
        <taxon>Deminuibacter</taxon>
    </lineage>
</organism>
<evidence type="ECO:0000259" key="1">
    <source>
        <dbReference type="Pfam" id="PF13460"/>
    </source>
</evidence>
<dbReference type="PANTHER" id="PTHR43162:SF1">
    <property type="entry name" value="PRESTALK A DIFFERENTIATION PROTEIN A"/>
    <property type="match status" value="1"/>
</dbReference>
<comment type="caution">
    <text evidence="2">The sequence shown here is derived from an EMBL/GenBank/DDBJ whole genome shotgun (WGS) entry which is preliminary data.</text>
</comment>
<name>A0A3E1NFL4_9BACT</name>
<dbReference type="SUPFAM" id="SSF51735">
    <property type="entry name" value="NAD(P)-binding Rossmann-fold domains"/>
    <property type="match status" value="1"/>
</dbReference>
<dbReference type="PANTHER" id="PTHR43162">
    <property type="match status" value="1"/>
</dbReference>
<sequence>MTINNNSAGILVLGSTGKTGSRVAARLQALNIPVRMGSRKAAIPFDWDNQATWQAALQGITAVYIAFAPDLAIPGTDNTIRLFTRVAVQQGVQQLVLLSGRGEPEAARCEAIVQQSGLQWTIIRASWFMQNFSESYLLEPVLAGHMALPAGDTGEPFVDADDIADVAVAALTQPGHANQLYEVTGPRLLTFREAVAEIAAATDRAIQYEQVSSEAYASMLNEYGVPADVTALLSYLFSEVLDGRNAATTNGIQRALGRLPRDFRQFLQSAVATGQFRETIEQLTIVPMPM</sequence>
<dbReference type="RefSeq" id="WP_116848549.1">
    <property type="nucleotide sequence ID" value="NZ_QTJU01000007.1"/>
</dbReference>
<dbReference type="InterPro" id="IPR051604">
    <property type="entry name" value="Ergot_Alk_Oxidoreductase"/>
</dbReference>
<dbReference type="InterPro" id="IPR036291">
    <property type="entry name" value="NAD(P)-bd_dom_sf"/>
</dbReference>
<dbReference type="OrthoDB" id="9780595at2"/>
<proteinExistence type="predicted"/>
<dbReference type="AlphaFoldDB" id="A0A3E1NFL4"/>
<dbReference type="InterPro" id="IPR016040">
    <property type="entry name" value="NAD(P)-bd_dom"/>
</dbReference>
<evidence type="ECO:0000313" key="3">
    <source>
        <dbReference type="Proteomes" id="UP000261284"/>
    </source>
</evidence>
<keyword evidence="3" id="KW-1185">Reference proteome</keyword>
<evidence type="ECO:0000313" key="2">
    <source>
        <dbReference type="EMBL" id="RFM26765.1"/>
    </source>
</evidence>
<dbReference type="Pfam" id="PF13460">
    <property type="entry name" value="NAD_binding_10"/>
    <property type="match status" value="1"/>
</dbReference>
<feature type="domain" description="NAD(P)-binding" evidence="1">
    <location>
        <begin position="14"/>
        <end position="174"/>
    </location>
</feature>
<accession>A0A3E1NFL4</accession>
<protein>
    <submittedName>
        <fullName evidence="2">NmrA family transcriptional regulator</fullName>
    </submittedName>
</protein>
<dbReference type="Gene3D" id="3.90.25.10">
    <property type="entry name" value="UDP-galactose 4-epimerase, domain 1"/>
    <property type="match status" value="1"/>
</dbReference>
<dbReference type="EMBL" id="QTJU01000007">
    <property type="protein sequence ID" value="RFM26765.1"/>
    <property type="molecule type" value="Genomic_DNA"/>
</dbReference>